<protein>
    <submittedName>
        <fullName evidence="1">Uncharacterized protein</fullName>
    </submittedName>
</protein>
<evidence type="ECO:0000313" key="1">
    <source>
        <dbReference type="EMBL" id="KAK2940232.1"/>
    </source>
</evidence>
<dbReference type="EMBL" id="JARBJD010000709">
    <property type="protein sequence ID" value="KAK2940232.1"/>
    <property type="molecule type" value="Genomic_DNA"/>
</dbReference>
<evidence type="ECO:0000313" key="2">
    <source>
        <dbReference type="Proteomes" id="UP001281761"/>
    </source>
</evidence>
<gene>
    <name evidence="1" type="ORF">BLNAU_24851</name>
</gene>
<proteinExistence type="predicted"/>
<reference evidence="1 2" key="1">
    <citation type="journal article" date="2022" name="bioRxiv">
        <title>Genomics of Preaxostyla Flagellates Illuminates Evolutionary Transitions and the Path Towards Mitochondrial Loss.</title>
        <authorList>
            <person name="Novak L.V.F."/>
            <person name="Treitli S.C."/>
            <person name="Pyrih J."/>
            <person name="Halakuc P."/>
            <person name="Pipaliya S.V."/>
            <person name="Vacek V."/>
            <person name="Brzon O."/>
            <person name="Soukal P."/>
            <person name="Eme L."/>
            <person name="Dacks J.B."/>
            <person name="Karnkowska A."/>
            <person name="Elias M."/>
            <person name="Hampl V."/>
        </authorList>
    </citation>
    <scope>NUCLEOTIDE SEQUENCE [LARGE SCALE GENOMIC DNA]</scope>
    <source>
        <strain evidence="1">NAU3</strain>
        <tissue evidence="1">Gut</tissue>
    </source>
</reference>
<sequence>MTHSSNDVIISSRSIWTTQWSLEKGDPSNCSLLFFAHLSTLPSSAGWEHGLESRGLHQEADIHSSSILVHRLSLFNLNLSRMRHHNSLPRFCLTLLRRRLLFIHKRSV</sequence>
<comment type="caution">
    <text evidence="1">The sequence shown here is derived from an EMBL/GenBank/DDBJ whole genome shotgun (WGS) entry which is preliminary data.</text>
</comment>
<accession>A0ABQ9WLA7</accession>
<name>A0ABQ9WLA7_9EUKA</name>
<keyword evidence="2" id="KW-1185">Reference proteome</keyword>
<dbReference type="Proteomes" id="UP001281761">
    <property type="component" value="Unassembled WGS sequence"/>
</dbReference>
<organism evidence="1 2">
    <name type="scientific">Blattamonas nauphoetae</name>
    <dbReference type="NCBI Taxonomy" id="2049346"/>
    <lineage>
        <taxon>Eukaryota</taxon>
        <taxon>Metamonada</taxon>
        <taxon>Preaxostyla</taxon>
        <taxon>Oxymonadida</taxon>
        <taxon>Blattamonas</taxon>
    </lineage>
</organism>